<dbReference type="AlphaFoldDB" id="A0AAW1QTK3"/>
<name>A0AAW1QTK3_9CHLO</name>
<dbReference type="Proteomes" id="UP001445335">
    <property type="component" value="Unassembled WGS sequence"/>
</dbReference>
<evidence type="ECO:0000313" key="1">
    <source>
        <dbReference type="EMBL" id="KAK9824819.1"/>
    </source>
</evidence>
<accession>A0AAW1QTK3</accession>
<proteinExistence type="predicted"/>
<protein>
    <submittedName>
        <fullName evidence="1">Uncharacterized protein</fullName>
    </submittedName>
</protein>
<organism evidence="1 2">
    <name type="scientific">Elliptochloris bilobata</name>
    <dbReference type="NCBI Taxonomy" id="381761"/>
    <lineage>
        <taxon>Eukaryota</taxon>
        <taxon>Viridiplantae</taxon>
        <taxon>Chlorophyta</taxon>
        <taxon>core chlorophytes</taxon>
        <taxon>Trebouxiophyceae</taxon>
        <taxon>Trebouxiophyceae incertae sedis</taxon>
        <taxon>Elliptochloris clade</taxon>
        <taxon>Elliptochloris</taxon>
    </lineage>
</organism>
<gene>
    <name evidence="1" type="ORF">WJX81_001315</name>
</gene>
<reference evidence="1 2" key="1">
    <citation type="journal article" date="2024" name="Nat. Commun.">
        <title>Phylogenomics reveals the evolutionary origins of lichenization in chlorophyte algae.</title>
        <authorList>
            <person name="Puginier C."/>
            <person name="Libourel C."/>
            <person name="Otte J."/>
            <person name="Skaloud P."/>
            <person name="Haon M."/>
            <person name="Grisel S."/>
            <person name="Petersen M."/>
            <person name="Berrin J.G."/>
            <person name="Delaux P.M."/>
            <person name="Dal Grande F."/>
            <person name="Keller J."/>
        </authorList>
    </citation>
    <scope>NUCLEOTIDE SEQUENCE [LARGE SCALE GENOMIC DNA]</scope>
    <source>
        <strain evidence="1 2">SAG 245.80</strain>
    </source>
</reference>
<dbReference type="EMBL" id="JALJOU010000079">
    <property type="protein sequence ID" value="KAK9824819.1"/>
    <property type="molecule type" value="Genomic_DNA"/>
</dbReference>
<comment type="caution">
    <text evidence="1">The sequence shown here is derived from an EMBL/GenBank/DDBJ whole genome shotgun (WGS) entry which is preliminary data.</text>
</comment>
<keyword evidence="2" id="KW-1185">Reference proteome</keyword>
<evidence type="ECO:0000313" key="2">
    <source>
        <dbReference type="Proteomes" id="UP001445335"/>
    </source>
</evidence>
<sequence>MKRVTSLMCVHTKYTAAAEHISEGYRRVFIERQLAYIPACNEAGVAPKALALGVIGSVFGFAGKLLTAQYVGRIFMTSGAHSFVLQKRHMQSLSAEVLRLDGNHKLGNQTQGETKGMVFGAKENNEIVLALFSNSSEERATSERALWLFNERNEQLGAQV</sequence>